<dbReference type="PRINTS" id="PR00378">
    <property type="entry name" value="LIIMPHPHTASE"/>
</dbReference>
<dbReference type="EC" id="3.1.3.25" evidence="8"/>
<comment type="catalytic activity">
    <reaction evidence="1 8">
        <text>a myo-inositol phosphate + H2O = myo-inositol + phosphate</text>
        <dbReference type="Rhea" id="RHEA:24056"/>
        <dbReference type="ChEBI" id="CHEBI:15377"/>
        <dbReference type="ChEBI" id="CHEBI:17268"/>
        <dbReference type="ChEBI" id="CHEBI:43474"/>
        <dbReference type="ChEBI" id="CHEBI:84139"/>
        <dbReference type="EC" id="3.1.3.25"/>
    </reaction>
</comment>
<organism evidence="9 10">
    <name type="scientific">Candidatus Kaiserbacteria bacterium RIFOXYD1_FULL_47_14</name>
    <dbReference type="NCBI Taxonomy" id="1798533"/>
    <lineage>
        <taxon>Bacteria</taxon>
        <taxon>Candidatus Kaiseribacteriota</taxon>
    </lineage>
</organism>
<dbReference type="Pfam" id="PF00459">
    <property type="entry name" value="Inositol_P"/>
    <property type="match status" value="1"/>
</dbReference>
<dbReference type="CDD" id="cd01639">
    <property type="entry name" value="IMPase"/>
    <property type="match status" value="1"/>
</dbReference>
<evidence type="ECO:0000313" key="10">
    <source>
        <dbReference type="Proteomes" id="UP000176867"/>
    </source>
</evidence>
<accession>A0A1F6G677</accession>
<sequence length="257" mass="27945">MNHYDFIIEQVRMAGKLLMRLREEKFETMGKGGDPRDVVTSVDFAVNDFITSKIREAFPEDVIYSEEGSTAALDAPHLWTIDPIDGSSNFSRGIPHFAVCLAFLQDGVPEAGAVYNPITNELFSFKKGGGAFLNNKPIHVSEEVELKNSFVLFHAGRKPEMREWGGYLYRQLLEHAKKTSNFAGSALDTCFVASGRVEANIYGTLSTLDIAAAVGILTEAGGILVTENGEPVPLIATPQRIIAANSTAIADALHAIL</sequence>
<reference evidence="9 10" key="1">
    <citation type="journal article" date="2016" name="Nat. Commun.">
        <title>Thousands of microbial genomes shed light on interconnected biogeochemical processes in an aquifer system.</title>
        <authorList>
            <person name="Anantharaman K."/>
            <person name="Brown C.T."/>
            <person name="Hug L.A."/>
            <person name="Sharon I."/>
            <person name="Castelle C.J."/>
            <person name="Probst A.J."/>
            <person name="Thomas B.C."/>
            <person name="Singh A."/>
            <person name="Wilkins M.J."/>
            <person name="Karaoz U."/>
            <person name="Brodie E.L."/>
            <person name="Williams K.H."/>
            <person name="Hubbard S.S."/>
            <person name="Banfield J.F."/>
        </authorList>
    </citation>
    <scope>NUCLEOTIDE SEQUENCE [LARGE SCALE GENOMIC DNA]</scope>
</reference>
<protein>
    <recommendedName>
        <fullName evidence="8">Inositol-1-monophosphatase</fullName>
        <ecNumber evidence="8">3.1.3.25</ecNumber>
    </recommendedName>
</protein>
<dbReference type="GO" id="GO:0046872">
    <property type="term" value="F:metal ion binding"/>
    <property type="evidence" value="ECO:0007669"/>
    <property type="project" value="UniProtKB-KW"/>
</dbReference>
<dbReference type="PANTHER" id="PTHR20854">
    <property type="entry name" value="INOSITOL MONOPHOSPHATASE"/>
    <property type="match status" value="1"/>
</dbReference>
<feature type="binding site" evidence="7">
    <location>
        <position position="82"/>
    </location>
    <ligand>
        <name>Mg(2+)</name>
        <dbReference type="ChEBI" id="CHEBI:18420"/>
        <label>1</label>
        <note>catalytic</note>
    </ligand>
</feature>
<dbReference type="InterPro" id="IPR000760">
    <property type="entry name" value="Inositol_monophosphatase-like"/>
</dbReference>
<dbReference type="EMBL" id="MFMU01000005">
    <property type="protein sequence ID" value="OGG93602.1"/>
    <property type="molecule type" value="Genomic_DNA"/>
</dbReference>
<dbReference type="GO" id="GO:0046854">
    <property type="term" value="P:phosphatidylinositol phosphate biosynthetic process"/>
    <property type="evidence" value="ECO:0007669"/>
    <property type="project" value="InterPro"/>
</dbReference>
<evidence type="ECO:0000256" key="2">
    <source>
        <dbReference type="ARBA" id="ARBA00001946"/>
    </source>
</evidence>
<evidence type="ECO:0000256" key="6">
    <source>
        <dbReference type="ARBA" id="ARBA00022842"/>
    </source>
</evidence>
<dbReference type="AlphaFoldDB" id="A0A1F6G677"/>
<dbReference type="InterPro" id="IPR020552">
    <property type="entry name" value="Inositol_monoPase_Li-sen"/>
</dbReference>
<comment type="caution">
    <text evidence="9">The sequence shown here is derived from an EMBL/GenBank/DDBJ whole genome shotgun (WGS) entry which is preliminary data.</text>
</comment>
<evidence type="ECO:0000256" key="3">
    <source>
        <dbReference type="ARBA" id="ARBA00005152"/>
    </source>
</evidence>
<name>A0A1F6G677_9BACT</name>
<keyword evidence="6 7" id="KW-0460">Magnesium</keyword>
<evidence type="ECO:0000313" key="9">
    <source>
        <dbReference type="EMBL" id="OGG93602.1"/>
    </source>
</evidence>
<dbReference type="Gene3D" id="3.30.540.10">
    <property type="entry name" value="Fructose-1,6-Bisphosphatase, subunit A, domain 1"/>
    <property type="match status" value="1"/>
</dbReference>
<dbReference type="PROSITE" id="PS00629">
    <property type="entry name" value="IMP_1"/>
    <property type="match status" value="1"/>
</dbReference>
<comment type="similarity">
    <text evidence="8">Belongs to the inositol monophosphatase superfamily.</text>
</comment>
<dbReference type="InterPro" id="IPR020583">
    <property type="entry name" value="Inositol_monoP_metal-BS"/>
</dbReference>
<gene>
    <name evidence="9" type="ORF">A2609_00365</name>
</gene>
<dbReference type="Proteomes" id="UP000176867">
    <property type="component" value="Unassembled WGS sequence"/>
</dbReference>
<feature type="binding site" evidence="7">
    <location>
        <position position="84"/>
    </location>
    <ligand>
        <name>Mg(2+)</name>
        <dbReference type="ChEBI" id="CHEBI:18420"/>
        <label>1</label>
        <note>catalytic</note>
    </ligand>
</feature>
<dbReference type="PRINTS" id="PR00377">
    <property type="entry name" value="IMPHPHTASES"/>
</dbReference>
<evidence type="ECO:0000256" key="7">
    <source>
        <dbReference type="PIRSR" id="PIRSR600760-2"/>
    </source>
</evidence>
<dbReference type="PANTHER" id="PTHR20854:SF4">
    <property type="entry name" value="INOSITOL-1-MONOPHOSPHATASE-RELATED"/>
    <property type="match status" value="1"/>
</dbReference>
<dbReference type="GO" id="GO:0008934">
    <property type="term" value="F:inositol monophosphate 1-phosphatase activity"/>
    <property type="evidence" value="ECO:0007669"/>
    <property type="project" value="InterPro"/>
</dbReference>
<keyword evidence="4 7" id="KW-0479">Metal-binding</keyword>
<dbReference type="STRING" id="1798533.A2609_00365"/>
<feature type="binding site" evidence="7">
    <location>
        <position position="209"/>
    </location>
    <ligand>
        <name>Mg(2+)</name>
        <dbReference type="ChEBI" id="CHEBI:18420"/>
        <label>1</label>
        <note>catalytic</note>
    </ligand>
</feature>
<comment type="cofactor">
    <cofactor evidence="2 7 8">
        <name>Mg(2+)</name>
        <dbReference type="ChEBI" id="CHEBI:18420"/>
    </cofactor>
</comment>
<evidence type="ECO:0000256" key="5">
    <source>
        <dbReference type="ARBA" id="ARBA00022801"/>
    </source>
</evidence>
<comment type="pathway">
    <text evidence="3">Polyol metabolism; myo-inositol biosynthesis; myo-inositol from D-glucose 6-phosphate: step 2/2.</text>
</comment>
<dbReference type="GO" id="GO:0006021">
    <property type="term" value="P:inositol biosynthetic process"/>
    <property type="evidence" value="ECO:0007669"/>
    <property type="project" value="UniProtKB-UniPathway"/>
</dbReference>
<dbReference type="SUPFAM" id="SSF56655">
    <property type="entry name" value="Carbohydrate phosphatase"/>
    <property type="match status" value="1"/>
</dbReference>
<proteinExistence type="inferred from homology"/>
<evidence type="ECO:0000256" key="4">
    <source>
        <dbReference type="ARBA" id="ARBA00022723"/>
    </source>
</evidence>
<dbReference type="InterPro" id="IPR033942">
    <property type="entry name" value="IMPase"/>
</dbReference>
<keyword evidence="5 8" id="KW-0378">Hydrolase</keyword>
<evidence type="ECO:0000256" key="8">
    <source>
        <dbReference type="RuleBase" id="RU364068"/>
    </source>
</evidence>
<dbReference type="Gene3D" id="3.40.190.80">
    <property type="match status" value="1"/>
</dbReference>
<dbReference type="GO" id="GO:0007165">
    <property type="term" value="P:signal transduction"/>
    <property type="evidence" value="ECO:0007669"/>
    <property type="project" value="TreeGrafter"/>
</dbReference>
<feature type="binding site" evidence="7">
    <location>
        <position position="85"/>
    </location>
    <ligand>
        <name>Mg(2+)</name>
        <dbReference type="ChEBI" id="CHEBI:18420"/>
        <label>1</label>
        <note>catalytic</note>
    </ligand>
</feature>
<feature type="binding site" evidence="7">
    <location>
        <position position="66"/>
    </location>
    <ligand>
        <name>Mg(2+)</name>
        <dbReference type="ChEBI" id="CHEBI:18420"/>
        <label>1</label>
        <note>catalytic</note>
    </ligand>
</feature>
<evidence type="ECO:0000256" key="1">
    <source>
        <dbReference type="ARBA" id="ARBA00001033"/>
    </source>
</evidence>
<dbReference type="UniPathway" id="UPA00823">
    <property type="reaction ID" value="UER00788"/>
</dbReference>